<feature type="transmembrane region" description="Helical" evidence="1">
    <location>
        <begin position="163"/>
        <end position="186"/>
    </location>
</feature>
<reference evidence="2 3" key="1">
    <citation type="submission" date="2019-01" db="EMBL/GenBank/DDBJ databases">
        <title>Lacibacter sp. strain TTM-7.</title>
        <authorList>
            <person name="Chen W.-M."/>
        </authorList>
    </citation>
    <scope>NUCLEOTIDE SEQUENCE [LARGE SCALE GENOMIC DNA]</scope>
    <source>
        <strain evidence="2 3">TTM-7</strain>
    </source>
</reference>
<comment type="caution">
    <text evidence="2">The sequence shown here is derived from an EMBL/GenBank/DDBJ whole genome shotgun (WGS) entry which is preliminary data.</text>
</comment>
<sequence>MHQTCLNCETAYTGHFCNNCGQKETHRYTVGHVFHELVHVFTHADKGIFSFAWNIIKKPGIVALDLVEGRRKRYFNLFQYLLIIVGITTFLVTQTHLIEKTVITMSKGTSTVQSSELVKLQQSVAAFLQKYNNIFQLILIPLFAFFSWLFIGRSRKRNYAENIVLHAASSAQSNTFAIATTLLMLIGKTDTHFIVLSFLSLLVILYTFTVSYKQFFQLSWIKSLLLGLAVFACSYIVQTVLTAIATVAYLLLR</sequence>
<dbReference type="EMBL" id="SDHW01000003">
    <property type="protein sequence ID" value="RXK59688.1"/>
    <property type="molecule type" value="Genomic_DNA"/>
</dbReference>
<keyword evidence="1" id="KW-0472">Membrane</keyword>
<name>A0A4Q1CHA1_9BACT</name>
<evidence type="ECO:0000313" key="3">
    <source>
        <dbReference type="Proteomes" id="UP000290204"/>
    </source>
</evidence>
<keyword evidence="1" id="KW-0812">Transmembrane</keyword>
<dbReference type="AlphaFoldDB" id="A0A4Q1CHA1"/>
<feature type="transmembrane region" description="Helical" evidence="1">
    <location>
        <begin position="224"/>
        <end position="252"/>
    </location>
</feature>
<dbReference type="OrthoDB" id="7446256at2"/>
<feature type="transmembrane region" description="Helical" evidence="1">
    <location>
        <begin position="134"/>
        <end position="151"/>
    </location>
</feature>
<keyword evidence="3" id="KW-1185">Reference proteome</keyword>
<accession>A0A4Q1CHA1</accession>
<gene>
    <name evidence="2" type="ORF">ESA94_11520</name>
</gene>
<evidence type="ECO:0000313" key="2">
    <source>
        <dbReference type="EMBL" id="RXK59688.1"/>
    </source>
</evidence>
<feature type="transmembrane region" description="Helical" evidence="1">
    <location>
        <begin position="77"/>
        <end position="98"/>
    </location>
</feature>
<feature type="transmembrane region" description="Helical" evidence="1">
    <location>
        <begin position="192"/>
        <end position="212"/>
    </location>
</feature>
<keyword evidence="1" id="KW-1133">Transmembrane helix</keyword>
<protein>
    <submittedName>
        <fullName evidence="2">DUF3667 domain-containing protein</fullName>
    </submittedName>
</protein>
<dbReference type="Proteomes" id="UP000290204">
    <property type="component" value="Unassembled WGS sequence"/>
</dbReference>
<proteinExistence type="predicted"/>
<organism evidence="2 3">
    <name type="scientific">Lacibacter luteus</name>
    <dbReference type="NCBI Taxonomy" id="2508719"/>
    <lineage>
        <taxon>Bacteria</taxon>
        <taxon>Pseudomonadati</taxon>
        <taxon>Bacteroidota</taxon>
        <taxon>Chitinophagia</taxon>
        <taxon>Chitinophagales</taxon>
        <taxon>Chitinophagaceae</taxon>
        <taxon>Lacibacter</taxon>
    </lineage>
</organism>
<evidence type="ECO:0000256" key="1">
    <source>
        <dbReference type="SAM" id="Phobius"/>
    </source>
</evidence>
<dbReference type="RefSeq" id="WP_129131061.1">
    <property type="nucleotide sequence ID" value="NZ_SDHW01000003.1"/>
</dbReference>